<organism evidence="4 5">
    <name type="scientific">Candidatus Segetimicrobium genomatis</name>
    <dbReference type="NCBI Taxonomy" id="2569760"/>
    <lineage>
        <taxon>Bacteria</taxon>
        <taxon>Bacillati</taxon>
        <taxon>Candidatus Sysuimicrobiota</taxon>
        <taxon>Candidatus Sysuimicrobiia</taxon>
        <taxon>Candidatus Sysuimicrobiales</taxon>
        <taxon>Candidatus Segetimicrobiaceae</taxon>
        <taxon>Candidatus Segetimicrobium</taxon>
    </lineage>
</organism>
<evidence type="ECO:0008006" key="6">
    <source>
        <dbReference type="Google" id="ProtNLM"/>
    </source>
</evidence>
<dbReference type="EMBL" id="VBAI01000204">
    <property type="protein sequence ID" value="TMJ08274.1"/>
    <property type="molecule type" value="Genomic_DNA"/>
</dbReference>
<reference evidence="4 5" key="1">
    <citation type="journal article" date="2019" name="Nat. Microbiol.">
        <title>Mediterranean grassland soil C-N compound turnover is dependent on rainfall and depth, and is mediated by genomically divergent microorganisms.</title>
        <authorList>
            <person name="Diamond S."/>
            <person name="Andeer P.F."/>
            <person name="Li Z."/>
            <person name="Crits-Christoph A."/>
            <person name="Burstein D."/>
            <person name="Anantharaman K."/>
            <person name="Lane K.R."/>
            <person name="Thomas B.C."/>
            <person name="Pan C."/>
            <person name="Northen T.R."/>
            <person name="Banfield J.F."/>
        </authorList>
    </citation>
    <scope>NUCLEOTIDE SEQUENCE [LARGE SCALE GENOMIC DNA]</scope>
    <source>
        <strain evidence="4">NP_1</strain>
    </source>
</reference>
<dbReference type="PANTHER" id="PTHR42704">
    <property type="entry name" value="RIBULOSE BISPHOSPHATE CARBOXYLASE"/>
    <property type="match status" value="1"/>
</dbReference>
<dbReference type="GO" id="GO:0016984">
    <property type="term" value="F:ribulose-bisphosphate carboxylase activity"/>
    <property type="evidence" value="ECO:0007669"/>
    <property type="project" value="InterPro"/>
</dbReference>
<dbReference type="Gene3D" id="3.20.20.110">
    <property type="entry name" value="Ribulose bisphosphate carboxylase, large subunit, C-terminal domain"/>
    <property type="match status" value="1"/>
</dbReference>
<feature type="domain" description="Ribulose bisphosphate carboxylase large subunit ferrodoxin-like N-terminal" evidence="3">
    <location>
        <begin position="16"/>
        <end position="124"/>
    </location>
</feature>
<protein>
    <recommendedName>
        <fullName evidence="6">Ribulose 1,5-bisphosphate carboxylase</fullName>
    </recommendedName>
</protein>
<dbReference type="Pfam" id="PF00016">
    <property type="entry name" value="RuBisCO_large"/>
    <property type="match status" value="1"/>
</dbReference>
<dbReference type="InterPro" id="IPR033966">
    <property type="entry name" value="RuBisCO"/>
</dbReference>
<comment type="caution">
    <text evidence="4">The sequence shown here is derived from an EMBL/GenBank/DDBJ whole genome shotgun (WGS) entry which is preliminary data.</text>
</comment>
<comment type="similarity">
    <text evidence="1">Belongs to the RuBisCO large chain family.</text>
</comment>
<dbReference type="Pfam" id="PF02788">
    <property type="entry name" value="RuBisCO_large_N"/>
    <property type="match status" value="1"/>
</dbReference>
<evidence type="ECO:0000313" key="5">
    <source>
        <dbReference type="Proteomes" id="UP000315217"/>
    </source>
</evidence>
<dbReference type="InterPro" id="IPR036422">
    <property type="entry name" value="RuBisCO_lsu_N_sf"/>
</dbReference>
<dbReference type="SUPFAM" id="SSF54966">
    <property type="entry name" value="RuBisCO, large subunit, small (N-terminal) domain"/>
    <property type="match status" value="1"/>
</dbReference>
<dbReference type="InterPro" id="IPR017443">
    <property type="entry name" value="RuBisCO_lsu_fd_N"/>
</dbReference>
<dbReference type="PANTHER" id="PTHR42704:SF17">
    <property type="entry name" value="RIBULOSE BISPHOSPHATE CARBOXYLASE LARGE CHAIN"/>
    <property type="match status" value="1"/>
</dbReference>
<name>A0A537LJS7_9BACT</name>
<evidence type="ECO:0000259" key="2">
    <source>
        <dbReference type="Pfam" id="PF00016"/>
    </source>
</evidence>
<dbReference type="SFLD" id="SFLDG00301">
    <property type="entry name" value="RuBisCO-like_proteins"/>
    <property type="match status" value="1"/>
</dbReference>
<dbReference type="InterPro" id="IPR000685">
    <property type="entry name" value="RuBisCO_lsu_C"/>
</dbReference>
<dbReference type="InterPro" id="IPR036376">
    <property type="entry name" value="RuBisCO_lsu_C_sf"/>
</dbReference>
<accession>A0A537LJS7</accession>
<proteinExistence type="inferred from homology"/>
<dbReference type="GO" id="GO:0000287">
    <property type="term" value="F:magnesium ion binding"/>
    <property type="evidence" value="ECO:0007669"/>
    <property type="project" value="InterPro"/>
</dbReference>
<dbReference type="SFLD" id="SFLDS00014">
    <property type="entry name" value="RuBisCO"/>
    <property type="match status" value="1"/>
</dbReference>
<dbReference type="SUPFAM" id="SSF51649">
    <property type="entry name" value="RuBisCo, C-terminal domain"/>
    <property type="match status" value="1"/>
</dbReference>
<feature type="domain" description="Ribulose bisphosphate carboxylase large subunit C-terminal" evidence="2">
    <location>
        <begin position="136"/>
        <end position="396"/>
    </location>
</feature>
<gene>
    <name evidence="4" type="ORF">E6G98_12410</name>
</gene>
<sequence length="403" mass="42831">MPDHVEPDVPQWSPVPDAFLGIYYLETRDNLHRTAEFIALEESAGSWSGGSAATPLYARSLGRVHDVHELSPGRGYAAIAYPVSNLPERGSPFAAIWLYLLAGPLFERPFADVIRLADVVLPDSLLAAFHGPRFGIAGSRALLRLGKEALLFGGIVKPGAGLTPDEVAARCEAAARGGVHLIKDDEKMNNPTYCPLSARVSAVSRALRRVEDDTGQRVIYCPHVTGRPDQMLEMARAAVAAGATGLMVNVFAAGLAALQMLSGDALTQVPIYVHSGGRSAIAHRPGNGIDVRVFARFVRLLGGDYLDLYAQGGYLRTEGPAQTRRLADVLRAPWGAVRPVLPTCSGGLTAQTLPANYETLGRDILPMAGSAIFGHPHGAAAGVAALRQAADRYFQGLASPSWS</sequence>
<dbReference type="Gene3D" id="3.30.70.150">
    <property type="entry name" value="RuBisCO large subunit, N-terminal domain"/>
    <property type="match status" value="1"/>
</dbReference>
<dbReference type="GO" id="GO:0015977">
    <property type="term" value="P:carbon fixation"/>
    <property type="evidence" value="ECO:0007669"/>
    <property type="project" value="InterPro"/>
</dbReference>
<evidence type="ECO:0000313" key="4">
    <source>
        <dbReference type="EMBL" id="TMJ08274.1"/>
    </source>
</evidence>
<dbReference type="AlphaFoldDB" id="A0A537LJS7"/>
<evidence type="ECO:0000259" key="3">
    <source>
        <dbReference type="Pfam" id="PF02788"/>
    </source>
</evidence>
<dbReference type="Proteomes" id="UP000315217">
    <property type="component" value="Unassembled WGS sequence"/>
</dbReference>
<evidence type="ECO:0000256" key="1">
    <source>
        <dbReference type="RuleBase" id="RU003834"/>
    </source>
</evidence>